<dbReference type="PROSITE" id="PS50297">
    <property type="entry name" value="ANK_REP_REGION"/>
    <property type="match status" value="1"/>
</dbReference>
<dbReference type="Gene3D" id="1.25.40.20">
    <property type="entry name" value="Ankyrin repeat-containing domain"/>
    <property type="match status" value="2"/>
</dbReference>
<dbReference type="Proteomes" id="UP001172101">
    <property type="component" value="Unassembled WGS sequence"/>
</dbReference>
<evidence type="ECO:0000313" key="5">
    <source>
        <dbReference type="Proteomes" id="UP001172101"/>
    </source>
</evidence>
<dbReference type="Pfam" id="PF12796">
    <property type="entry name" value="Ank_2"/>
    <property type="match status" value="1"/>
</dbReference>
<dbReference type="SMART" id="SM00248">
    <property type="entry name" value="ANK"/>
    <property type="match status" value="3"/>
</dbReference>
<dbReference type="GeneID" id="85328176"/>
<dbReference type="PRINTS" id="PR01415">
    <property type="entry name" value="ANKYRIN"/>
</dbReference>
<dbReference type="RefSeq" id="XP_060300508.1">
    <property type="nucleotide sequence ID" value="XM_060444906.1"/>
</dbReference>
<dbReference type="PROSITE" id="PS50088">
    <property type="entry name" value="ANK_REPEAT"/>
    <property type="match status" value="1"/>
</dbReference>
<dbReference type="InterPro" id="IPR036770">
    <property type="entry name" value="Ankyrin_rpt-contain_sf"/>
</dbReference>
<protein>
    <recommendedName>
        <fullName evidence="6">Ankyrin</fullName>
    </recommendedName>
</protein>
<accession>A0AA40E9T9</accession>
<keyword evidence="5" id="KW-1185">Reference proteome</keyword>
<proteinExistence type="predicted"/>
<dbReference type="PANTHER" id="PTHR24189">
    <property type="entry name" value="MYOTROPHIN"/>
    <property type="match status" value="1"/>
</dbReference>
<name>A0AA40E9T9_9PEZI</name>
<feature type="repeat" description="ANK" evidence="3">
    <location>
        <begin position="264"/>
        <end position="296"/>
    </location>
</feature>
<dbReference type="SUPFAM" id="SSF48403">
    <property type="entry name" value="Ankyrin repeat"/>
    <property type="match status" value="1"/>
</dbReference>
<gene>
    <name evidence="4" type="ORF">B0T26DRAFT_747959</name>
</gene>
<reference evidence="4" key="1">
    <citation type="submission" date="2023-06" db="EMBL/GenBank/DDBJ databases">
        <title>Genome-scale phylogeny and comparative genomics of the fungal order Sordariales.</title>
        <authorList>
            <consortium name="Lawrence Berkeley National Laboratory"/>
            <person name="Hensen N."/>
            <person name="Bonometti L."/>
            <person name="Westerberg I."/>
            <person name="Brannstrom I.O."/>
            <person name="Guillou S."/>
            <person name="Cros-Aarteil S."/>
            <person name="Calhoun S."/>
            <person name="Haridas S."/>
            <person name="Kuo A."/>
            <person name="Mondo S."/>
            <person name="Pangilinan J."/>
            <person name="Riley R."/>
            <person name="LaButti K."/>
            <person name="Andreopoulos B."/>
            <person name="Lipzen A."/>
            <person name="Chen C."/>
            <person name="Yanf M."/>
            <person name="Daum C."/>
            <person name="Ng V."/>
            <person name="Clum A."/>
            <person name="Steindorff A."/>
            <person name="Ohm R."/>
            <person name="Martin F."/>
            <person name="Silar P."/>
            <person name="Natvig D."/>
            <person name="Lalanne C."/>
            <person name="Gautier V."/>
            <person name="Ament-velasquez S.L."/>
            <person name="Kruys A."/>
            <person name="Hutchinson M.I."/>
            <person name="Powell A.J."/>
            <person name="Barry K."/>
            <person name="Miller A.N."/>
            <person name="Grigoriev I.V."/>
            <person name="Debuchy R."/>
            <person name="Gladieux P."/>
            <person name="Thoren M.H."/>
            <person name="Johannesson H."/>
        </authorList>
    </citation>
    <scope>NUCLEOTIDE SEQUENCE</scope>
    <source>
        <strain evidence="4">SMH2392-1A</strain>
    </source>
</reference>
<dbReference type="InterPro" id="IPR002110">
    <property type="entry name" value="Ankyrin_rpt"/>
</dbReference>
<evidence type="ECO:0000313" key="4">
    <source>
        <dbReference type="EMBL" id="KAK0727653.1"/>
    </source>
</evidence>
<dbReference type="AlphaFoldDB" id="A0AA40E9T9"/>
<keyword evidence="1" id="KW-0677">Repeat</keyword>
<evidence type="ECO:0008006" key="6">
    <source>
        <dbReference type="Google" id="ProtNLM"/>
    </source>
</evidence>
<sequence>MDPLSIITGIAGVVGFAAATTNGPRKLISDINDTPELVEDISLELDGLDSILELDGLDSIVDLTRDLISPHKLHPAHATAIRKVKQSSLKRTRITNTVCAFTVWPKYKSSIKMQKAVLKGKRLDLILAFNILNGAYLKEFLVDIKALFDRVARVAHESLDTAAEQSTRRGIEDCISTVADEPRLQLAGGDDQTDGGTVVGKYWGQFEYASALNKPPPIVAFQDIRDLPGRARRFSRPSQPGTLPPSLHLCALLDEGFDANSSGRGMAAVHLAAMAGDMAVLAALVAHGADINRHVSAGALEAPRGGYIKQLTALRDCSHEHSPLTLATNNMDVFRFLLEHGANPDLRLPVRGTPCLNEVCDNLRLVSLLVEYGADVNARLGDGVTLLHEAVWDNRFLE</sequence>
<evidence type="ECO:0000256" key="1">
    <source>
        <dbReference type="ARBA" id="ARBA00022737"/>
    </source>
</evidence>
<dbReference type="InterPro" id="IPR050745">
    <property type="entry name" value="Multifunctional_regulatory"/>
</dbReference>
<organism evidence="4 5">
    <name type="scientific">Lasiosphaeria miniovina</name>
    <dbReference type="NCBI Taxonomy" id="1954250"/>
    <lineage>
        <taxon>Eukaryota</taxon>
        <taxon>Fungi</taxon>
        <taxon>Dikarya</taxon>
        <taxon>Ascomycota</taxon>
        <taxon>Pezizomycotina</taxon>
        <taxon>Sordariomycetes</taxon>
        <taxon>Sordariomycetidae</taxon>
        <taxon>Sordariales</taxon>
        <taxon>Lasiosphaeriaceae</taxon>
        <taxon>Lasiosphaeria</taxon>
    </lineage>
</organism>
<dbReference type="EMBL" id="JAUIRO010000002">
    <property type="protein sequence ID" value="KAK0727653.1"/>
    <property type="molecule type" value="Genomic_DNA"/>
</dbReference>
<keyword evidence="2 3" id="KW-0040">ANK repeat</keyword>
<evidence type="ECO:0000256" key="2">
    <source>
        <dbReference type="ARBA" id="ARBA00023043"/>
    </source>
</evidence>
<evidence type="ECO:0000256" key="3">
    <source>
        <dbReference type="PROSITE-ProRule" id="PRU00023"/>
    </source>
</evidence>
<comment type="caution">
    <text evidence="4">The sequence shown here is derived from an EMBL/GenBank/DDBJ whole genome shotgun (WGS) entry which is preliminary data.</text>
</comment>